<comment type="caution">
    <text evidence="2">The sequence shown here is derived from an EMBL/GenBank/DDBJ whole genome shotgun (WGS) entry which is preliminary data.</text>
</comment>
<dbReference type="EMBL" id="RBAH01000023">
    <property type="protein sequence ID" value="RKN75090.1"/>
    <property type="molecule type" value="Genomic_DNA"/>
</dbReference>
<proteinExistence type="predicted"/>
<organism evidence="2 3">
    <name type="scientific">Paenibacillus ginsengarvi</name>
    <dbReference type="NCBI Taxonomy" id="400777"/>
    <lineage>
        <taxon>Bacteria</taxon>
        <taxon>Bacillati</taxon>
        <taxon>Bacillota</taxon>
        <taxon>Bacilli</taxon>
        <taxon>Bacillales</taxon>
        <taxon>Paenibacillaceae</taxon>
        <taxon>Paenibacillus</taxon>
    </lineage>
</organism>
<dbReference type="InterPro" id="IPR001387">
    <property type="entry name" value="Cro/C1-type_HTH"/>
</dbReference>
<gene>
    <name evidence="2" type="ORF">D7M11_26300</name>
</gene>
<keyword evidence="3" id="KW-1185">Reference proteome</keyword>
<feature type="domain" description="HTH cro/C1-type" evidence="1">
    <location>
        <begin position="12"/>
        <end position="53"/>
    </location>
</feature>
<evidence type="ECO:0000313" key="3">
    <source>
        <dbReference type="Proteomes" id="UP000282311"/>
    </source>
</evidence>
<dbReference type="Gene3D" id="1.10.260.40">
    <property type="entry name" value="lambda repressor-like DNA-binding domains"/>
    <property type="match status" value="1"/>
</dbReference>
<name>A0A3B0BQN0_9BACL</name>
<dbReference type="Proteomes" id="UP000282311">
    <property type="component" value="Unassembled WGS sequence"/>
</dbReference>
<dbReference type="AlphaFoldDB" id="A0A3B0BQN0"/>
<dbReference type="Pfam" id="PF01381">
    <property type="entry name" value="HTH_3"/>
    <property type="match status" value="1"/>
</dbReference>
<reference evidence="2 3" key="1">
    <citation type="journal article" date="2007" name="Int. J. Syst. Evol. Microbiol.">
        <title>Paenibacillus ginsengarvi sp. nov., isolated from soil from ginseng cultivation.</title>
        <authorList>
            <person name="Yoon M.H."/>
            <person name="Ten L.N."/>
            <person name="Im W.T."/>
        </authorList>
    </citation>
    <scope>NUCLEOTIDE SEQUENCE [LARGE SCALE GENOMIC DNA]</scope>
    <source>
        <strain evidence="2 3">KCTC 13059</strain>
    </source>
</reference>
<evidence type="ECO:0000313" key="2">
    <source>
        <dbReference type="EMBL" id="RKN75090.1"/>
    </source>
</evidence>
<dbReference type="SUPFAM" id="SSF47413">
    <property type="entry name" value="lambda repressor-like DNA-binding domains"/>
    <property type="match status" value="1"/>
</dbReference>
<dbReference type="OrthoDB" id="9808239at2"/>
<dbReference type="InterPro" id="IPR010982">
    <property type="entry name" value="Lambda_DNA-bd_dom_sf"/>
</dbReference>
<dbReference type="GO" id="GO:0003677">
    <property type="term" value="F:DNA binding"/>
    <property type="evidence" value="ECO:0007669"/>
    <property type="project" value="InterPro"/>
</dbReference>
<protein>
    <submittedName>
        <fullName evidence="2">XRE family transcriptional regulator</fullName>
    </submittedName>
</protein>
<dbReference type="PROSITE" id="PS50943">
    <property type="entry name" value="HTH_CROC1"/>
    <property type="match status" value="1"/>
</dbReference>
<accession>A0A3B0BQN0</accession>
<evidence type="ECO:0000259" key="1">
    <source>
        <dbReference type="PROSITE" id="PS50943"/>
    </source>
</evidence>
<sequence>MMVEKGISTTIQLSSLTGVNRNTLSQVLRGEIQPSAEAMRKLVSVLEIPPEHAGEIFFSPNLRNA</sequence>
<dbReference type="CDD" id="cd00093">
    <property type="entry name" value="HTH_XRE"/>
    <property type="match status" value="1"/>
</dbReference>